<name>A0ABM7ZD80_9BACT</name>
<dbReference type="Proteomes" id="UP001062263">
    <property type="component" value="Chromosome"/>
</dbReference>
<evidence type="ECO:0000313" key="2">
    <source>
        <dbReference type="Proteomes" id="UP001062263"/>
    </source>
</evidence>
<dbReference type="SUPFAM" id="SSF82171">
    <property type="entry name" value="DPP6 N-terminal domain-like"/>
    <property type="match status" value="1"/>
</dbReference>
<protein>
    <recommendedName>
        <fullName evidence="3">WD40 repeat domain-containing protein</fullName>
    </recommendedName>
</protein>
<dbReference type="Gene3D" id="2.130.10.10">
    <property type="entry name" value="YVTN repeat-like/Quinoprotein amine dehydrogenase"/>
    <property type="match status" value="1"/>
</dbReference>
<gene>
    <name evidence="1" type="ORF">Abiwalacus_02430</name>
</gene>
<sequence length="390" mass="43201">MPSLWAIPSGKKVADLVRPPLWDEPSLWNSFSFSGDGSRILAETGRGQNGYFYTVWDAVAGTLLGKTQGPYKRQAVFQGLLSPDGSLLLGRRSVKGWTVHEVTEEGISPSFRPVSEKGKFFTYSPDGGKAAFFDHNGYVAVWDLLLGKELWKKPGGRKGASVDVVRFSKDGSAVFVADRVGECAEIYDLEYRRILEKTGVADRQTISSWGSLFGIVKPFSRICFDPENKVMRKVDLPVSTMRSQLKEASGKLENPLSTKRNADFELNNPPDIFYVTRDGRYAVMAQFSGCSMYNYEPAVLIWDIGKKRASGDVVYWFPFIFYMEISPGEKYLHFHGGNKAPEGVVSFASGTPMKAPGKILAFSADDSMIAWLDGENVRVWKISGNGESGN</sequence>
<organism evidence="1 2">
    <name type="scientific">Akkermansia biwaensis</name>
    <dbReference type="NCBI Taxonomy" id="2946555"/>
    <lineage>
        <taxon>Bacteria</taxon>
        <taxon>Pseudomonadati</taxon>
        <taxon>Verrucomicrobiota</taxon>
        <taxon>Verrucomicrobiia</taxon>
        <taxon>Verrucomicrobiales</taxon>
        <taxon>Akkermansiaceae</taxon>
        <taxon>Akkermansia</taxon>
    </lineage>
</organism>
<proteinExistence type="predicted"/>
<accession>A0ABM7ZD80</accession>
<reference evidence="1" key="1">
    <citation type="submission" date="2022-06" db="EMBL/GenBank/DDBJ databases">
        <title>Akkermansia biwalacus sp. nov., an anaerobic mucin-degrading bacterium isolated from human intestine.</title>
        <authorList>
            <person name="Kobayashi Y."/>
            <person name="Inoue S."/>
            <person name="Kawahara T."/>
            <person name="Kohda N."/>
        </authorList>
    </citation>
    <scope>NUCLEOTIDE SEQUENCE</scope>
    <source>
        <strain evidence="1">WON2089</strain>
    </source>
</reference>
<evidence type="ECO:0000313" key="1">
    <source>
        <dbReference type="EMBL" id="BDL42669.1"/>
    </source>
</evidence>
<keyword evidence="2" id="KW-1185">Reference proteome</keyword>
<evidence type="ECO:0008006" key="3">
    <source>
        <dbReference type="Google" id="ProtNLM"/>
    </source>
</evidence>
<dbReference type="InterPro" id="IPR015943">
    <property type="entry name" value="WD40/YVTN_repeat-like_dom_sf"/>
</dbReference>
<dbReference type="EMBL" id="AP025943">
    <property type="protein sequence ID" value="BDL42669.1"/>
    <property type="molecule type" value="Genomic_DNA"/>
</dbReference>